<dbReference type="GO" id="GO:0008777">
    <property type="term" value="F:acetylornithine deacetylase activity"/>
    <property type="evidence" value="ECO:0007669"/>
    <property type="project" value="TreeGrafter"/>
</dbReference>
<evidence type="ECO:0000256" key="7">
    <source>
        <dbReference type="ARBA" id="ARBA00022997"/>
    </source>
</evidence>
<evidence type="ECO:0000256" key="3">
    <source>
        <dbReference type="ARBA" id="ARBA00022670"/>
    </source>
</evidence>
<keyword evidence="10" id="KW-1185">Reference proteome</keyword>
<dbReference type="Gene3D" id="3.30.70.360">
    <property type="match status" value="2"/>
</dbReference>
<dbReference type="EMBL" id="JACRSS010000006">
    <property type="protein sequence ID" value="MBC8539310.1"/>
    <property type="molecule type" value="Genomic_DNA"/>
</dbReference>
<keyword evidence="4" id="KW-0479">Metal-binding</keyword>
<dbReference type="GO" id="GO:0006526">
    <property type="term" value="P:L-arginine biosynthetic process"/>
    <property type="evidence" value="ECO:0007669"/>
    <property type="project" value="TreeGrafter"/>
</dbReference>
<evidence type="ECO:0000313" key="10">
    <source>
        <dbReference type="Proteomes" id="UP000617951"/>
    </source>
</evidence>
<dbReference type="SUPFAM" id="SSF55031">
    <property type="entry name" value="Bacterial exopeptidase dimerisation domain"/>
    <property type="match status" value="1"/>
</dbReference>
<evidence type="ECO:0000256" key="4">
    <source>
        <dbReference type="ARBA" id="ARBA00022723"/>
    </source>
</evidence>
<keyword evidence="5 9" id="KW-0378">Hydrolase</keyword>
<dbReference type="GO" id="GO:0016805">
    <property type="term" value="F:dipeptidase activity"/>
    <property type="evidence" value="ECO:0007669"/>
    <property type="project" value="UniProtKB-KW"/>
</dbReference>
<dbReference type="SUPFAM" id="SSF53187">
    <property type="entry name" value="Zn-dependent exopeptidases"/>
    <property type="match status" value="1"/>
</dbReference>
<keyword evidence="7 9" id="KW-0224">Dipeptidase</keyword>
<dbReference type="GO" id="GO:0008237">
    <property type="term" value="F:metallopeptidase activity"/>
    <property type="evidence" value="ECO:0007669"/>
    <property type="project" value="UniProtKB-KW"/>
</dbReference>
<dbReference type="Gene3D" id="3.40.630.10">
    <property type="entry name" value="Zn peptidases"/>
    <property type="match status" value="1"/>
</dbReference>
<evidence type="ECO:0000256" key="1">
    <source>
        <dbReference type="ARBA" id="ARBA00001947"/>
    </source>
</evidence>
<gene>
    <name evidence="9" type="ORF">H8693_10270</name>
</gene>
<dbReference type="NCBIfam" id="TIGR01887">
    <property type="entry name" value="dipeptidaselike"/>
    <property type="match status" value="1"/>
</dbReference>
<proteinExistence type="inferred from homology"/>
<dbReference type="Pfam" id="PF01546">
    <property type="entry name" value="Peptidase_M20"/>
    <property type="match status" value="1"/>
</dbReference>
<dbReference type="RefSeq" id="WP_249280901.1">
    <property type="nucleotide sequence ID" value="NZ_JACRSS010000006.1"/>
</dbReference>
<dbReference type="AlphaFoldDB" id="A0A926DLI2"/>
<dbReference type="InterPro" id="IPR010964">
    <property type="entry name" value="M20A_pepV-rel"/>
</dbReference>
<dbReference type="InterPro" id="IPR036264">
    <property type="entry name" value="Bact_exopeptidase_dim_dom"/>
</dbReference>
<comment type="caution">
    <text evidence="9">The sequence shown here is derived from an EMBL/GenBank/DDBJ whole genome shotgun (WGS) entry which is preliminary data.</text>
</comment>
<keyword evidence="6" id="KW-0862">Zinc</keyword>
<dbReference type="GO" id="GO:0006508">
    <property type="term" value="P:proteolysis"/>
    <property type="evidence" value="ECO:0007669"/>
    <property type="project" value="UniProtKB-KW"/>
</dbReference>
<keyword evidence="8" id="KW-0482">Metalloprotease</keyword>
<protein>
    <submittedName>
        <fullName evidence="9">Sapep family Mn(2+)-dependent dipeptidase</fullName>
        <ecNumber evidence="9">3.4.13.-</ecNumber>
    </submittedName>
</protein>
<dbReference type="GO" id="GO:0008270">
    <property type="term" value="F:zinc ion binding"/>
    <property type="evidence" value="ECO:0007669"/>
    <property type="project" value="InterPro"/>
</dbReference>
<dbReference type="EC" id="3.4.13.-" evidence="9"/>
<dbReference type="PANTHER" id="PTHR43808:SF31">
    <property type="entry name" value="N-ACETYL-L-CITRULLINE DEACETYLASE"/>
    <property type="match status" value="1"/>
</dbReference>
<organism evidence="9 10">
    <name type="scientific">Guopingia tenuis</name>
    <dbReference type="NCBI Taxonomy" id="2763656"/>
    <lineage>
        <taxon>Bacteria</taxon>
        <taxon>Bacillati</taxon>
        <taxon>Bacillota</taxon>
        <taxon>Clostridia</taxon>
        <taxon>Christensenellales</taxon>
        <taxon>Christensenellaceae</taxon>
        <taxon>Guopingia</taxon>
    </lineage>
</organism>
<dbReference type="InterPro" id="IPR050072">
    <property type="entry name" value="Peptidase_M20A"/>
</dbReference>
<evidence type="ECO:0000256" key="8">
    <source>
        <dbReference type="ARBA" id="ARBA00023049"/>
    </source>
</evidence>
<name>A0A926DLI2_9FIRM</name>
<evidence type="ECO:0000256" key="6">
    <source>
        <dbReference type="ARBA" id="ARBA00022833"/>
    </source>
</evidence>
<keyword evidence="3" id="KW-0645">Protease</keyword>
<dbReference type="Proteomes" id="UP000617951">
    <property type="component" value="Unassembled WGS sequence"/>
</dbReference>
<dbReference type="PANTHER" id="PTHR43808">
    <property type="entry name" value="ACETYLORNITHINE DEACETYLASE"/>
    <property type="match status" value="1"/>
</dbReference>
<dbReference type="InterPro" id="IPR002933">
    <property type="entry name" value="Peptidase_M20"/>
</dbReference>
<reference evidence="9" key="1">
    <citation type="submission" date="2020-08" db="EMBL/GenBank/DDBJ databases">
        <title>Genome public.</title>
        <authorList>
            <person name="Liu C."/>
            <person name="Sun Q."/>
        </authorList>
    </citation>
    <scope>NUCLEOTIDE SEQUENCE</scope>
    <source>
        <strain evidence="9">NSJ-63</strain>
    </source>
</reference>
<comment type="similarity">
    <text evidence="2">Belongs to the peptidase M20A family.</text>
</comment>
<accession>A0A926DLI2</accession>
<evidence type="ECO:0000256" key="2">
    <source>
        <dbReference type="ARBA" id="ARBA00006247"/>
    </source>
</evidence>
<evidence type="ECO:0000313" key="9">
    <source>
        <dbReference type="EMBL" id="MBC8539310.1"/>
    </source>
</evidence>
<sequence>MLKIPMKKYKNDMLETLSRLIAIPSVKGEAELNMPYGRNVFRALMMMLDRAERLDLESVNLFGHMGYATYGSGSETFAILTHLDVVPAGEGWETDPFQAVIKDGRIYGRGAVDDKGAAVAALYALHAVKNSCISLNKQVKVFFGCDEESGWGDIDYYKAHYPELDYVISPDAFFPIINREKGTLHIRLFRACGVSESGTAILSLQSGSRPNIVPNKARCTLRAPRETIAQMAEVFGEGLPASLRVEGGDGRVEVYCEGKAAHGAHPELGVNALCYLLAFLNILPLSDGAAEQFTYALASKVGLEIDGRTLGIAGSDELSGALSVNLGAMELREDGMEAKLDIRFPISMNAAEIFSRVKDVFAPLGIEAEILHAMEPHYVDENTPFIQSLKRVYEDQFGEEAECCCCAGATYARAFKNSVAFGPVPKDRPDVEHGPNEYMQIDDIVKLAEVIAAAIVEVATDPKDREDIFSF</sequence>
<evidence type="ECO:0000256" key="5">
    <source>
        <dbReference type="ARBA" id="ARBA00022801"/>
    </source>
</evidence>
<comment type="cofactor">
    <cofactor evidence="1">
        <name>Zn(2+)</name>
        <dbReference type="ChEBI" id="CHEBI:29105"/>
    </cofactor>
</comment>